<dbReference type="InterPro" id="IPR001792">
    <property type="entry name" value="Acylphosphatase-like_dom"/>
</dbReference>
<evidence type="ECO:0000256" key="2">
    <source>
        <dbReference type="ARBA" id="ARBA00012150"/>
    </source>
</evidence>
<dbReference type="PROSITE" id="PS51160">
    <property type="entry name" value="ACYLPHOSPHATASE_3"/>
    <property type="match status" value="1"/>
</dbReference>
<evidence type="ECO:0000256" key="3">
    <source>
        <dbReference type="ARBA" id="ARBA00047645"/>
    </source>
</evidence>
<dbReference type="PANTHER" id="PTHR47268:SF4">
    <property type="entry name" value="ACYLPHOSPHATASE"/>
    <property type="match status" value="1"/>
</dbReference>
<evidence type="ECO:0000256" key="4">
    <source>
        <dbReference type="PROSITE-ProRule" id="PRU00520"/>
    </source>
</evidence>
<dbReference type="AlphaFoldDB" id="A0A974NS45"/>
<sequence length="90" mass="9701">MAAHRILVTGKVQGVGYRNWTVTRARVLGITGYVRNSGKAVEVVVSGEDEAVEKMIELLHEGPALARVDNVEIQAANDAKLKGFTKRLGA</sequence>
<protein>
    <recommendedName>
        <fullName evidence="2 4">acylphosphatase</fullName>
        <ecNumber evidence="2 4">3.6.1.7</ecNumber>
    </recommendedName>
</protein>
<keyword evidence="8" id="KW-1185">Reference proteome</keyword>
<dbReference type="InterPro" id="IPR036046">
    <property type="entry name" value="Acylphosphatase-like_dom_sf"/>
</dbReference>
<dbReference type="PANTHER" id="PTHR47268">
    <property type="entry name" value="ACYLPHOSPHATASE"/>
    <property type="match status" value="1"/>
</dbReference>
<proteinExistence type="inferred from homology"/>
<dbReference type="Proteomes" id="UP000595894">
    <property type="component" value="Chromosome"/>
</dbReference>
<dbReference type="KEGG" id="sari:H5J25_09540"/>
<dbReference type="Pfam" id="PF00708">
    <property type="entry name" value="Acylphosphatase"/>
    <property type="match status" value="1"/>
</dbReference>
<dbReference type="EC" id="3.6.1.7" evidence="2 4"/>
<dbReference type="SUPFAM" id="SSF54975">
    <property type="entry name" value="Acylphosphatase/BLUF domain-like"/>
    <property type="match status" value="1"/>
</dbReference>
<feature type="active site" evidence="4">
    <location>
        <position position="36"/>
    </location>
</feature>
<feature type="active site" evidence="4">
    <location>
        <position position="18"/>
    </location>
</feature>
<feature type="domain" description="Acylphosphatase-like" evidence="6">
    <location>
        <begin position="3"/>
        <end position="88"/>
    </location>
</feature>
<comment type="similarity">
    <text evidence="1 5">Belongs to the acylphosphatase family.</text>
</comment>
<accession>A0A974NS45</accession>
<evidence type="ECO:0000256" key="5">
    <source>
        <dbReference type="RuleBase" id="RU004168"/>
    </source>
</evidence>
<evidence type="ECO:0000256" key="1">
    <source>
        <dbReference type="ARBA" id="ARBA00005614"/>
    </source>
</evidence>
<reference evidence="8" key="1">
    <citation type="submission" date="2020-09" db="EMBL/GenBank/DDBJ databases">
        <title>Sphingomonas sp., a new species isolated from pork steak.</title>
        <authorList>
            <person name="Heidler von Heilborn D."/>
        </authorList>
    </citation>
    <scope>NUCLEOTIDE SEQUENCE [LARGE SCALE GENOMIC DNA]</scope>
</reference>
<comment type="catalytic activity">
    <reaction evidence="3 4">
        <text>an acyl phosphate + H2O = a carboxylate + phosphate + H(+)</text>
        <dbReference type="Rhea" id="RHEA:14965"/>
        <dbReference type="ChEBI" id="CHEBI:15377"/>
        <dbReference type="ChEBI" id="CHEBI:15378"/>
        <dbReference type="ChEBI" id="CHEBI:29067"/>
        <dbReference type="ChEBI" id="CHEBI:43474"/>
        <dbReference type="ChEBI" id="CHEBI:59918"/>
        <dbReference type="EC" id="3.6.1.7"/>
    </reaction>
</comment>
<evidence type="ECO:0000313" key="8">
    <source>
        <dbReference type="Proteomes" id="UP000595894"/>
    </source>
</evidence>
<dbReference type="InterPro" id="IPR020456">
    <property type="entry name" value="Acylphosphatase"/>
</dbReference>
<name>A0A974NS45_9SPHN</name>
<dbReference type="RefSeq" id="WP_202090465.1">
    <property type="nucleotide sequence ID" value="NZ_CP061035.1"/>
</dbReference>
<dbReference type="Gene3D" id="3.30.70.100">
    <property type="match status" value="1"/>
</dbReference>
<evidence type="ECO:0000313" key="7">
    <source>
        <dbReference type="EMBL" id="QQV75862.1"/>
    </source>
</evidence>
<gene>
    <name evidence="7" type="ORF">H5J25_09540</name>
</gene>
<keyword evidence="4" id="KW-0378">Hydrolase</keyword>
<dbReference type="EMBL" id="CP061035">
    <property type="protein sequence ID" value="QQV75862.1"/>
    <property type="molecule type" value="Genomic_DNA"/>
</dbReference>
<dbReference type="GO" id="GO:0003998">
    <property type="term" value="F:acylphosphatase activity"/>
    <property type="evidence" value="ECO:0007669"/>
    <property type="project" value="UniProtKB-EC"/>
</dbReference>
<organism evidence="7 8">
    <name type="scientific">Sphingomonas aliaeris</name>
    <dbReference type="NCBI Taxonomy" id="2759526"/>
    <lineage>
        <taxon>Bacteria</taxon>
        <taxon>Pseudomonadati</taxon>
        <taxon>Pseudomonadota</taxon>
        <taxon>Alphaproteobacteria</taxon>
        <taxon>Sphingomonadales</taxon>
        <taxon>Sphingomonadaceae</taxon>
        <taxon>Sphingomonas</taxon>
    </lineage>
</organism>
<evidence type="ECO:0000259" key="6">
    <source>
        <dbReference type="PROSITE" id="PS51160"/>
    </source>
</evidence>